<gene>
    <name evidence="6" type="ORF">MNBD_GAMMA13-2050</name>
</gene>
<organism evidence="6">
    <name type="scientific">hydrothermal vent metagenome</name>
    <dbReference type="NCBI Taxonomy" id="652676"/>
    <lineage>
        <taxon>unclassified sequences</taxon>
        <taxon>metagenomes</taxon>
        <taxon>ecological metagenomes</taxon>
    </lineage>
</organism>
<comment type="similarity">
    <text evidence="4">Belongs to the cyclic nucleotide phosphodiesterase class-III family.</text>
</comment>
<dbReference type="Pfam" id="PF00149">
    <property type="entry name" value="Metallophos"/>
    <property type="match status" value="1"/>
</dbReference>
<evidence type="ECO:0000256" key="1">
    <source>
        <dbReference type="ARBA" id="ARBA00022723"/>
    </source>
</evidence>
<proteinExistence type="inferred from homology"/>
<evidence type="ECO:0000256" key="4">
    <source>
        <dbReference type="ARBA" id="ARBA00025742"/>
    </source>
</evidence>
<evidence type="ECO:0000256" key="3">
    <source>
        <dbReference type="ARBA" id="ARBA00023004"/>
    </source>
</evidence>
<evidence type="ECO:0000256" key="2">
    <source>
        <dbReference type="ARBA" id="ARBA00022801"/>
    </source>
</evidence>
<feature type="domain" description="Calcineurin-like phosphoesterase" evidence="5">
    <location>
        <begin position="14"/>
        <end position="240"/>
    </location>
</feature>
<keyword evidence="3" id="KW-0408">Iron</keyword>
<dbReference type="Gene3D" id="3.60.21.10">
    <property type="match status" value="1"/>
</dbReference>
<dbReference type="InterPro" id="IPR029052">
    <property type="entry name" value="Metallo-depent_PP-like"/>
</dbReference>
<evidence type="ECO:0000313" key="6">
    <source>
        <dbReference type="EMBL" id="VAW79942.1"/>
    </source>
</evidence>
<dbReference type="AlphaFoldDB" id="A0A3B0YX63"/>
<evidence type="ECO:0000259" key="5">
    <source>
        <dbReference type="Pfam" id="PF00149"/>
    </source>
</evidence>
<accession>A0A3B0YX63</accession>
<dbReference type="InterPro" id="IPR004843">
    <property type="entry name" value="Calcineurin-like_PHP"/>
</dbReference>
<dbReference type="SUPFAM" id="SSF56300">
    <property type="entry name" value="Metallo-dependent phosphatases"/>
    <property type="match status" value="1"/>
</dbReference>
<keyword evidence="1" id="KW-0479">Metal-binding</keyword>
<keyword evidence="2" id="KW-0378">Hydrolase</keyword>
<dbReference type="InterPro" id="IPR050884">
    <property type="entry name" value="CNP_phosphodiesterase-III"/>
</dbReference>
<dbReference type="PANTHER" id="PTHR42988:SF2">
    <property type="entry name" value="CYCLIC NUCLEOTIDE PHOSPHODIESTERASE CBUA0032-RELATED"/>
    <property type="match status" value="1"/>
</dbReference>
<sequence length="320" mass="35633">MPKATLSDGDGLYFAHLSDPHLTTLEGVRWQQLMNKRLLGYLSWRHKRRAEHRSEVLDALLEDLQQTRPEHIAITGDLTHIGLPQEFQQARAWLDRLSAYGQVTVIPGNHDAYIRTPWESTYAQWAPYMQSDPGYQSVGASAAPFPFLRVRHGVALIGLSSAVASPPFLATGSLGQHQRKCLAQLLRETGQQGLFRLVLLHHPPRVEDEKWRKRLTDGRALCRILGEEGAELILHGHGHRNATSGVAYAAGEIPVFSIPSASAISHRPGRTAQYRLYRVQRCGDAWSIQISVRGYQPASRSFVQIGTDHLSVSVMVSTSS</sequence>
<reference evidence="6" key="1">
    <citation type="submission" date="2018-06" db="EMBL/GenBank/DDBJ databases">
        <authorList>
            <person name="Zhirakovskaya E."/>
        </authorList>
    </citation>
    <scope>NUCLEOTIDE SEQUENCE</scope>
</reference>
<name>A0A3B0YX63_9ZZZZ</name>
<protein>
    <recommendedName>
        <fullName evidence="5">Calcineurin-like phosphoesterase domain-containing protein</fullName>
    </recommendedName>
</protein>
<dbReference type="GO" id="GO:0016787">
    <property type="term" value="F:hydrolase activity"/>
    <property type="evidence" value="ECO:0007669"/>
    <property type="project" value="UniProtKB-KW"/>
</dbReference>
<dbReference type="PANTHER" id="PTHR42988">
    <property type="entry name" value="PHOSPHOHYDROLASE"/>
    <property type="match status" value="1"/>
</dbReference>
<dbReference type="GO" id="GO:0046872">
    <property type="term" value="F:metal ion binding"/>
    <property type="evidence" value="ECO:0007669"/>
    <property type="project" value="UniProtKB-KW"/>
</dbReference>
<dbReference type="EMBL" id="UOFK01000207">
    <property type="protein sequence ID" value="VAW79942.1"/>
    <property type="molecule type" value="Genomic_DNA"/>
</dbReference>